<comment type="caution">
    <text evidence="2">The sequence shown here is derived from an EMBL/GenBank/DDBJ whole genome shotgun (WGS) entry which is preliminary data.</text>
</comment>
<feature type="transmembrane region" description="Helical" evidence="1">
    <location>
        <begin position="67"/>
        <end position="87"/>
    </location>
</feature>
<sequence length="102" mass="11251">MLRSNQIIWYILGLIEVLLIFRLVLKGLGASLSSGFTGIIYAITAPLALPFAGILRESVSGNSIIEWSTIIAIIVYICLAWGIVYLIDLIYPITPKDVENKI</sequence>
<evidence type="ECO:0000313" key="3">
    <source>
        <dbReference type="Proteomes" id="UP000178450"/>
    </source>
</evidence>
<evidence type="ECO:0000313" key="2">
    <source>
        <dbReference type="EMBL" id="OGK67054.1"/>
    </source>
</evidence>
<evidence type="ECO:0000256" key="1">
    <source>
        <dbReference type="SAM" id="Phobius"/>
    </source>
</evidence>
<dbReference type="EMBL" id="MGBG01000002">
    <property type="protein sequence ID" value="OGK67054.1"/>
    <property type="molecule type" value="Genomic_DNA"/>
</dbReference>
<feature type="transmembrane region" description="Helical" evidence="1">
    <location>
        <begin position="7"/>
        <end position="25"/>
    </location>
</feature>
<dbReference type="InterPro" id="IPR003425">
    <property type="entry name" value="CCB3/YggT"/>
</dbReference>
<reference evidence="2 3" key="1">
    <citation type="journal article" date="2016" name="Nat. Commun.">
        <title>Thousands of microbial genomes shed light on interconnected biogeochemical processes in an aquifer system.</title>
        <authorList>
            <person name="Anantharaman K."/>
            <person name="Brown C.T."/>
            <person name="Hug L.A."/>
            <person name="Sharon I."/>
            <person name="Castelle C.J."/>
            <person name="Probst A.J."/>
            <person name="Thomas B.C."/>
            <person name="Singh A."/>
            <person name="Wilkins M.J."/>
            <person name="Karaoz U."/>
            <person name="Brodie E.L."/>
            <person name="Williams K.H."/>
            <person name="Hubbard S.S."/>
            <person name="Banfield J.F."/>
        </authorList>
    </citation>
    <scope>NUCLEOTIDE SEQUENCE [LARGE SCALE GENOMIC DNA]</scope>
</reference>
<gene>
    <name evidence="2" type="ORF">A2209_02985</name>
</gene>
<keyword evidence="1" id="KW-1133">Transmembrane helix</keyword>
<organism evidence="2 3">
    <name type="scientific">Candidatus Roizmanbacteria bacterium RIFOXYA1_FULL_41_12</name>
    <dbReference type="NCBI Taxonomy" id="1802082"/>
    <lineage>
        <taxon>Bacteria</taxon>
        <taxon>Candidatus Roizmaniibacteriota</taxon>
    </lineage>
</organism>
<dbReference type="GO" id="GO:0016020">
    <property type="term" value="C:membrane"/>
    <property type="evidence" value="ECO:0007669"/>
    <property type="project" value="InterPro"/>
</dbReference>
<dbReference type="Proteomes" id="UP000178450">
    <property type="component" value="Unassembled WGS sequence"/>
</dbReference>
<keyword evidence="1" id="KW-0472">Membrane</keyword>
<feature type="transmembrane region" description="Helical" evidence="1">
    <location>
        <begin position="31"/>
        <end position="55"/>
    </location>
</feature>
<dbReference type="AlphaFoldDB" id="A0A1F7KGS4"/>
<proteinExistence type="predicted"/>
<keyword evidence="1" id="KW-0812">Transmembrane</keyword>
<accession>A0A1F7KGS4</accession>
<evidence type="ECO:0008006" key="4">
    <source>
        <dbReference type="Google" id="ProtNLM"/>
    </source>
</evidence>
<protein>
    <recommendedName>
        <fullName evidence="4">YggT family protein</fullName>
    </recommendedName>
</protein>
<name>A0A1F7KGS4_9BACT</name>
<dbReference type="Pfam" id="PF02325">
    <property type="entry name" value="CCB3_YggT"/>
    <property type="match status" value="1"/>
</dbReference>